<proteinExistence type="predicted"/>
<comment type="caution">
    <text evidence="1">The sequence shown here is derived from an EMBL/GenBank/DDBJ whole genome shotgun (WGS) entry which is preliminary data.</text>
</comment>
<dbReference type="EMBL" id="NWBU01000004">
    <property type="protein sequence ID" value="PTQ13304.1"/>
    <property type="molecule type" value="Genomic_DNA"/>
</dbReference>
<sequence length="115" mass="13370">MQWQAQPSALVRQRLMLVSLRAGKLERVALNLCPLPSREQSFLLLVPQLAMWRRREHSVQQVAQLVNLRLVPPRQSGWCKAKAIRVARASILVHRRVVAHRVKSEQSRGKRRARR</sequence>
<dbReference type="AlphaFoldDB" id="A0A2T5G2E3"/>
<accession>A0A2T5G2E3</accession>
<keyword evidence="2" id="KW-1185">Reference proteome</keyword>
<gene>
    <name evidence="1" type="ORF">CLG96_04130</name>
</gene>
<reference evidence="1 2" key="1">
    <citation type="submission" date="2017-09" db="EMBL/GenBank/DDBJ databases">
        <title>Sphingomonas panjinensis sp.nov., isolated from oil-contaminated soil.</title>
        <authorList>
            <person name="Wang L."/>
            <person name="Chen L."/>
        </authorList>
    </citation>
    <scope>NUCLEOTIDE SEQUENCE [LARGE SCALE GENOMIC DNA]</scope>
    <source>
        <strain evidence="1 2">FW-11</strain>
    </source>
</reference>
<evidence type="ECO:0000313" key="2">
    <source>
        <dbReference type="Proteomes" id="UP000244162"/>
    </source>
</evidence>
<evidence type="ECO:0000313" key="1">
    <source>
        <dbReference type="EMBL" id="PTQ13304.1"/>
    </source>
</evidence>
<organism evidence="1 2">
    <name type="scientific">Sphingomonas oleivorans</name>
    <dbReference type="NCBI Taxonomy" id="1735121"/>
    <lineage>
        <taxon>Bacteria</taxon>
        <taxon>Pseudomonadati</taxon>
        <taxon>Pseudomonadota</taxon>
        <taxon>Alphaproteobacteria</taxon>
        <taxon>Sphingomonadales</taxon>
        <taxon>Sphingomonadaceae</taxon>
        <taxon>Sphingomonas</taxon>
    </lineage>
</organism>
<protein>
    <submittedName>
        <fullName evidence="1">Uncharacterized protein</fullName>
    </submittedName>
</protein>
<dbReference type="Proteomes" id="UP000244162">
    <property type="component" value="Unassembled WGS sequence"/>
</dbReference>
<name>A0A2T5G2E3_9SPHN</name>